<dbReference type="Gene3D" id="4.10.60.10">
    <property type="entry name" value="Zinc finger, CCHC-type"/>
    <property type="match status" value="1"/>
</dbReference>
<dbReference type="SMART" id="SM00343">
    <property type="entry name" value="ZnF_C2HC"/>
    <property type="match status" value="3"/>
</dbReference>
<evidence type="ECO:0000256" key="2">
    <source>
        <dbReference type="SAM" id="MobiDB-lite"/>
    </source>
</evidence>
<comment type="caution">
    <text evidence="4">The sequence shown here is derived from an EMBL/GenBank/DDBJ whole genome shotgun (WGS) entry which is preliminary data.</text>
</comment>
<dbReference type="Proteomes" id="UP001161017">
    <property type="component" value="Unassembled WGS sequence"/>
</dbReference>
<sequence length="309" mass="36182">MFNSKDFGTPKVPYIFIDIDRVCQRTEQTRSKYNLHNVVVACNIIDRILDLDLHAEEDTMILSPYKAQISQYRTVLHEKRRFKINLKTIDSMQGQESECILCLREERITKERTKRFRKVLQYYQAKKTIRITEPEMDAESPIRELTMAESFRNEQLKPKSGECHKCHGVGNMARDCPNSEGGKQRTCRECGEGGHLKADCPNVKCRRCEERGHVALVCPLLRKKKVGRGRWIPHQAYEKAAKEEEAAPPEENFAQHEEPKVSEQWKNFRRNQLSTMTTSLRRWPSWRRAMAVKKKTMDLVSKDRIELQS</sequence>
<dbReference type="Pfam" id="PF13087">
    <property type="entry name" value="AAA_12"/>
    <property type="match status" value="1"/>
</dbReference>
<evidence type="ECO:0000313" key="5">
    <source>
        <dbReference type="Proteomes" id="UP001161017"/>
    </source>
</evidence>
<dbReference type="GO" id="GO:0003676">
    <property type="term" value="F:nucleic acid binding"/>
    <property type="evidence" value="ECO:0007669"/>
    <property type="project" value="InterPro"/>
</dbReference>
<protein>
    <submittedName>
        <fullName evidence="4">DEAD-box type RNA helicase</fullName>
    </submittedName>
</protein>
<organism evidence="4 5">
    <name type="scientific">Ramalina farinacea</name>
    <dbReference type="NCBI Taxonomy" id="258253"/>
    <lineage>
        <taxon>Eukaryota</taxon>
        <taxon>Fungi</taxon>
        <taxon>Dikarya</taxon>
        <taxon>Ascomycota</taxon>
        <taxon>Pezizomycotina</taxon>
        <taxon>Lecanoromycetes</taxon>
        <taxon>OSLEUM clade</taxon>
        <taxon>Lecanoromycetidae</taxon>
        <taxon>Lecanorales</taxon>
        <taxon>Lecanorineae</taxon>
        <taxon>Ramalinaceae</taxon>
        <taxon>Ramalina</taxon>
    </lineage>
</organism>
<feature type="compositionally biased region" description="Basic and acidic residues" evidence="2">
    <location>
        <begin position="253"/>
        <end position="262"/>
    </location>
</feature>
<keyword evidence="4" id="KW-0347">Helicase</keyword>
<dbReference type="PROSITE" id="PS50158">
    <property type="entry name" value="ZF_CCHC"/>
    <property type="match status" value="1"/>
</dbReference>
<dbReference type="Gene3D" id="3.40.50.300">
    <property type="entry name" value="P-loop containing nucleotide triphosphate hydrolases"/>
    <property type="match status" value="1"/>
</dbReference>
<keyword evidence="4" id="KW-0378">Hydrolase</keyword>
<dbReference type="GO" id="GO:0004386">
    <property type="term" value="F:helicase activity"/>
    <property type="evidence" value="ECO:0007669"/>
    <property type="project" value="UniProtKB-KW"/>
</dbReference>
<dbReference type="EMBL" id="JAPUFD010000006">
    <property type="protein sequence ID" value="MDI1487665.1"/>
    <property type="molecule type" value="Genomic_DNA"/>
</dbReference>
<keyword evidence="1" id="KW-0862">Zinc</keyword>
<feature type="region of interest" description="Disordered" evidence="2">
    <location>
        <begin position="242"/>
        <end position="262"/>
    </location>
</feature>
<feature type="domain" description="CCHC-type" evidence="3">
    <location>
        <begin position="187"/>
        <end position="202"/>
    </location>
</feature>
<evidence type="ECO:0000256" key="1">
    <source>
        <dbReference type="PROSITE-ProRule" id="PRU00047"/>
    </source>
</evidence>
<dbReference type="InterPro" id="IPR041679">
    <property type="entry name" value="DNA2/NAM7-like_C"/>
</dbReference>
<dbReference type="InterPro" id="IPR036875">
    <property type="entry name" value="Znf_CCHC_sf"/>
</dbReference>
<name>A0AA43TV20_9LECA</name>
<dbReference type="SUPFAM" id="SSF57756">
    <property type="entry name" value="Retrovirus zinc finger-like domains"/>
    <property type="match status" value="1"/>
</dbReference>
<evidence type="ECO:0000259" key="3">
    <source>
        <dbReference type="PROSITE" id="PS50158"/>
    </source>
</evidence>
<keyword evidence="1" id="KW-0863">Zinc-finger</keyword>
<dbReference type="AlphaFoldDB" id="A0AA43TV20"/>
<dbReference type="GO" id="GO:0008270">
    <property type="term" value="F:zinc ion binding"/>
    <property type="evidence" value="ECO:0007669"/>
    <property type="project" value="UniProtKB-KW"/>
</dbReference>
<keyword evidence="4" id="KW-0067">ATP-binding</keyword>
<proteinExistence type="predicted"/>
<reference evidence="4" key="1">
    <citation type="journal article" date="2023" name="Genome Biol. Evol.">
        <title>First Whole Genome Sequence and Flow Cytometry Genome Size Data for the Lichen-Forming Fungus Ramalina farinacea (Ascomycota).</title>
        <authorList>
            <person name="Llewellyn T."/>
            <person name="Mian S."/>
            <person name="Hill R."/>
            <person name="Leitch I.J."/>
            <person name="Gaya E."/>
        </authorList>
    </citation>
    <scope>NUCLEOTIDE SEQUENCE</scope>
    <source>
        <strain evidence="4">LIQ254RAFAR</strain>
    </source>
</reference>
<keyword evidence="5" id="KW-1185">Reference proteome</keyword>
<evidence type="ECO:0000313" key="4">
    <source>
        <dbReference type="EMBL" id="MDI1487665.1"/>
    </source>
</evidence>
<gene>
    <name evidence="4" type="primary">SEN1</name>
    <name evidence="4" type="ORF">OHK93_006936</name>
</gene>
<dbReference type="InterPro" id="IPR001878">
    <property type="entry name" value="Znf_CCHC"/>
</dbReference>
<keyword evidence="1" id="KW-0479">Metal-binding</keyword>
<dbReference type="InterPro" id="IPR027417">
    <property type="entry name" value="P-loop_NTPase"/>
</dbReference>
<keyword evidence="4" id="KW-0547">Nucleotide-binding</keyword>
<dbReference type="Pfam" id="PF00098">
    <property type="entry name" value="zf-CCHC"/>
    <property type="match status" value="1"/>
</dbReference>
<accession>A0AA43TV20</accession>